<sequence>MQCRWDRRISGGCWATIPICRFPSSRKPRRWGAVYDEAFAEGAGQPGRATCRSLDDQQILRSRQGTMTDCTEPRSGGPTDRPMGKRPTGIVGFDQLSRGGLPANAATLLLGGPGAGKTVFALQTVVNAAHQSGTRAVFVAFEETPEEVRSNAAAFDWAQNGELEKLHFIDARGPLAASATGRFDLSGLLAQLGELARREDIGWIVLDGLDNVLDLLPDEVSHRREIFRLSDFLSEIRVPALVTGKLNGEEAALSSYDAMQFAARMVVKLSGGLNNGVFGRSLRIVKYRGSDHDNIEAPFVIDAGGIAVAYHGANVPQHKLSSDRLPTGVSGLDQVLGGGYQRGYAVLLSGAPGTAKTTLGACFLSAGVDAGERGLLVALDETYEQIATNAAGIGLHLQEQIADGRVMALSMRSAPLVPEAFFLRIERAIREHSPTIVVIDPISAVMERRLQRAPFDAAARLVDLCKSRGITLMTTTLASGVDDPEARSRISTLADAWIALSYQVQTGARKRALSVVKARGILHSNQVSELVIGANGVHLAEIHPDEGAARITRSPQDDSNEAERRRRGDGET</sequence>
<gene>
    <name evidence="3" type="ORF">CKO21_06935</name>
</gene>
<dbReference type="Gene3D" id="3.40.50.300">
    <property type="entry name" value="P-loop containing nucleotide triphosphate hydrolases"/>
    <property type="match status" value="2"/>
</dbReference>
<dbReference type="Proteomes" id="UP000778970">
    <property type="component" value="Unassembled WGS sequence"/>
</dbReference>
<dbReference type="PANTHER" id="PTHR42926:SF1">
    <property type="entry name" value="CIRCADIAN CLOCK OSCILLATOR PROTEIN KAIC 1"/>
    <property type="match status" value="1"/>
</dbReference>
<dbReference type="InterPro" id="IPR003593">
    <property type="entry name" value="AAA+_ATPase"/>
</dbReference>
<name>A0A934QHP4_9PROT</name>
<dbReference type="InterPro" id="IPR010624">
    <property type="entry name" value="KaiC_dom"/>
</dbReference>
<comment type="caution">
    <text evidence="3">The sequence shown here is derived from an EMBL/GenBank/DDBJ whole genome shotgun (WGS) entry which is preliminary data.</text>
</comment>
<evidence type="ECO:0000313" key="4">
    <source>
        <dbReference type="Proteomes" id="UP000778970"/>
    </source>
</evidence>
<dbReference type="GO" id="GO:0005524">
    <property type="term" value="F:ATP binding"/>
    <property type="evidence" value="ECO:0007669"/>
    <property type="project" value="InterPro"/>
</dbReference>
<dbReference type="SUPFAM" id="SSF52540">
    <property type="entry name" value="P-loop containing nucleoside triphosphate hydrolases"/>
    <property type="match status" value="2"/>
</dbReference>
<feature type="region of interest" description="Disordered" evidence="1">
    <location>
        <begin position="67"/>
        <end position="86"/>
    </location>
</feature>
<dbReference type="InterPro" id="IPR027417">
    <property type="entry name" value="P-loop_NTPase"/>
</dbReference>
<dbReference type="SMART" id="SM00382">
    <property type="entry name" value="AAA"/>
    <property type="match status" value="2"/>
</dbReference>
<evidence type="ECO:0000313" key="3">
    <source>
        <dbReference type="EMBL" id="MBK1696978.1"/>
    </source>
</evidence>
<dbReference type="AlphaFoldDB" id="A0A934QHP4"/>
<feature type="domain" description="KaiC" evidence="2">
    <location>
        <begin position="323"/>
        <end position="556"/>
    </location>
</feature>
<organism evidence="3 4">
    <name type="scientific">Rhodovibrio salinarum</name>
    <dbReference type="NCBI Taxonomy" id="1087"/>
    <lineage>
        <taxon>Bacteria</taxon>
        <taxon>Pseudomonadati</taxon>
        <taxon>Pseudomonadota</taxon>
        <taxon>Alphaproteobacteria</taxon>
        <taxon>Rhodospirillales</taxon>
        <taxon>Rhodovibrionaceae</taxon>
        <taxon>Rhodovibrio</taxon>
    </lineage>
</organism>
<dbReference type="InterPro" id="IPR014774">
    <property type="entry name" value="KaiC-like_dom"/>
</dbReference>
<keyword evidence="4" id="KW-1185">Reference proteome</keyword>
<dbReference type="PANTHER" id="PTHR42926">
    <property type="match status" value="1"/>
</dbReference>
<dbReference type="PROSITE" id="PS51146">
    <property type="entry name" value="KAIC"/>
    <property type="match status" value="2"/>
</dbReference>
<reference evidence="3" key="2">
    <citation type="journal article" date="2020" name="Microorganisms">
        <title>Osmotic Adaptation and Compatible Solute Biosynthesis of Phototrophic Bacteria as Revealed from Genome Analyses.</title>
        <authorList>
            <person name="Imhoff J.F."/>
            <person name="Rahn T."/>
            <person name="Kunzel S."/>
            <person name="Keller A."/>
            <person name="Neulinger S.C."/>
        </authorList>
    </citation>
    <scope>NUCLEOTIDE SEQUENCE</scope>
    <source>
        <strain evidence="3">DSM 9154</strain>
    </source>
</reference>
<dbReference type="PRINTS" id="PR01874">
    <property type="entry name" value="DNAREPAIRADA"/>
</dbReference>
<evidence type="ECO:0000256" key="1">
    <source>
        <dbReference type="SAM" id="MobiDB-lite"/>
    </source>
</evidence>
<feature type="compositionally biased region" description="Basic and acidic residues" evidence="1">
    <location>
        <begin position="561"/>
        <end position="572"/>
    </location>
</feature>
<feature type="region of interest" description="Disordered" evidence="1">
    <location>
        <begin position="545"/>
        <end position="572"/>
    </location>
</feature>
<dbReference type="EMBL" id="NRRE01000020">
    <property type="protein sequence ID" value="MBK1696978.1"/>
    <property type="molecule type" value="Genomic_DNA"/>
</dbReference>
<protein>
    <recommendedName>
        <fullName evidence="2">KaiC domain-containing protein</fullName>
    </recommendedName>
</protein>
<dbReference type="Pfam" id="PF06745">
    <property type="entry name" value="ATPase"/>
    <property type="match status" value="2"/>
</dbReference>
<reference evidence="3" key="1">
    <citation type="submission" date="2017-08" db="EMBL/GenBank/DDBJ databases">
        <authorList>
            <person name="Imhoff J.F."/>
            <person name="Rahn T."/>
            <person name="Kuenzel S."/>
            <person name="Neulinger S.C."/>
        </authorList>
    </citation>
    <scope>NUCLEOTIDE SEQUENCE</scope>
    <source>
        <strain evidence="3">DSM 9154</strain>
    </source>
</reference>
<evidence type="ECO:0000259" key="2">
    <source>
        <dbReference type="PROSITE" id="PS51146"/>
    </source>
</evidence>
<accession>A0A934QHP4</accession>
<feature type="domain" description="KaiC" evidence="2">
    <location>
        <begin position="84"/>
        <end position="322"/>
    </location>
</feature>
<dbReference type="InterPro" id="IPR051347">
    <property type="entry name" value="Circadian_clock_KaiC-rel"/>
</dbReference>
<proteinExistence type="predicted"/>